<evidence type="ECO:0000313" key="2">
    <source>
        <dbReference type="Proteomes" id="UP001057474"/>
    </source>
</evidence>
<protein>
    <submittedName>
        <fullName evidence="1">YqfO family protein</fullName>
    </submittedName>
</protein>
<evidence type="ECO:0000313" key="1">
    <source>
        <dbReference type="EMBL" id="USQ13053.1"/>
    </source>
</evidence>
<accession>A0ABY4Y601</accession>
<gene>
    <name evidence="1" type="ORF">J2N86_10100</name>
</gene>
<dbReference type="RefSeq" id="WP_252579275.1">
    <property type="nucleotide sequence ID" value="NZ_CP071527.1"/>
</dbReference>
<dbReference type="PANTHER" id="PTHR41774:SF1">
    <property type="entry name" value="NGG1P INTERACTING FACTOR NIF3"/>
    <property type="match status" value="1"/>
</dbReference>
<proteinExistence type="predicted"/>
<dbReference type="PANTHER" id="PTHR41774">
    <property type="match status" value="1"/>
</dbReference>
<dbReference type="Proteomes" id="UP001057474">
    <property type="component" value="Chromosome"/>
</dbReference>
<dbReference type="InterPro" id="IPR015867">
    <property type="entry name" value="N-reg_PII/ATP_PRibTrfase_C"/>
</dbReference>
<organism evidence="1 2">
    <name type="scientific">Legionella lytica</name>
    <dbReference type="NCBI Taxonomy" id="96232"/>
    <lineage>
        <taxon>Bacteria</taxon>
        <taxon>Pseudomonadati</taxon>
        <taxon>Pseudomonadota</taxon>
        <taxon>Gammaproteobacteria</taxon>
        <taxon>Legionellales</taxon>
        <taxon>Legionellaceae</taxon>
        <taxon>Legionella</taxon>
    </lineage>
</organism>
<reference evidence="1" key="1">
    <citation type="submission" date="2021-03" db="EMBL/GenBank/DDBJ databases">
        <title>Legionella lytica PCM 2298.</title>
        <authorList>
            <person name="Koper P."/>
        </authorList>
    </citation>
    <scope>NUCLEOTIDE SEQUENCE</scope>
    <source>
        <strain evidence="1">PCM 2298</strain>
    </source>
</reference>
<dbReference type="SUPFAM" id="SSF102705">
    <property type="entry name" value="NIF3 (NGG1p interacting factor 3)-like"/>
    <property type="match status" value="1"/>
</dbReference>
<dbReference type="InterPro" id="IPR036069">
    <property type="entry name" value="DUF34/NIF3_sf"/>
</dbReference>
<keyword evidence="2" id="KW-1185">Reference proteome</keyword>
<dbReference type="EMBL" id="CP071527">
    <property type="protein sequence ID" value="USQ13053.1"/>
    <property type="molecule type" value="Genomic_DNA"/>
</dbReference>
<name>A0ABY4Y601_9GAMM</name>
<dbReference type="Gene3D" id="3.30.70.120">
    <property type="match status" value="1"/>
</dbReference>
<sequence>MYKLCFYVPISHLNSVKEAVFNAGAGNLGNYSHCAWEILGEGQFMPLQGSNPFIGETNEIEKVSEYKVEMVCVHECIHEVIAALKKAHPYETPAYYVWKLENF</sequence>